<evidence type="ECO:0000313" key="3">
    <source>
        <dbReference type="Proteomes" id="UP000294530"/>
    </source>
</evidence>
<feature type="region of interest" description="Disordered" evidence="1">
    <location>
        <begin position="17"/>
        <end position="38"/>
    </location>
</feature>
<dbReference type="RefSeq" id="XP_067819228.1">
    <property type="nucleotide sequence ID" value="XM_067967632.1"/>
</dbReference>
<organism evidence="2 3">
    <name type="scientific">Bremia lactucae</name>
    <name type="common">Lettuce downy mildew</name>
    <dbReference type="NCBI Taxonomy" id="4779"/>
    <lineage>
        <taxon>Eukaryota</taxon>
        <taxon>Sar</taxon>
        <taxon>Stramenopiles</taxon>
        <taxon>Oomycota</taxon>
        <taxon>Peronosporomycetes</taxon>
        <taxon>Peronosporales</taxon>
        <taxon>Peronosporaceae</taxon>
        <taxon>Bremia</taxon>
    </lineage>
</organism>
<name>A0A976FNG5_BRELC</name>
<dbReference type="AlphaFoldDB" id="A0A976FNG5"/>
<sequence>MPNGPEDTHCDVAAQAGGASIGTPTNSPTCQTGPPAPKATMRAALTIERITDLLDSMTLHETVEANGHRRLFRENRKVSVLPYQGNTIHRLEPEERAPWWGDHDKANIFAETWTHILQQEAMDAQEKSSGRCLHDQIQKSSIRLSCWILWLHPYRKPNHALQF</sequence>
<dbReference type="GeneID" id="94353303"/>
<evidence type="ECO:0000313" key="2">
    <source>
        <dbReference type="EMBL" id="TDH69729.1"/>
    </source>
</evidence>
<feature type="compositionally biased region" description="Polar residues" evidence="1">
    <location>
        <begin position="22"/>
        <end position="32"/>
    </location>
</feature>
<dbReference type="KEGG" id="blac:94353303"/>
<protein>
    <submittedName>
        <fullName evidence="2">Uncharacterized protein</fullName>
    </submittedName>
</protein>
<accession>A0A976FNG5</accession>
<dbReference type="EMBL" id="SHOA02000007">
    <property type="protein sequence ID" value="TDH69729.1"/>
    <property type="molecule type" value="Genomic_DNA"/>
</dbReference>
<dbReference type="Proteomes" id="UP000294530">
    <property type="component" value="Unassembled WGS sequence"/>
</dbReference>
<proteinExistence type="predicted"/>
<reference evidence="2 3" key="1">
    <citation type="journal article" date="2021" name="Genome Biol.">
        <title>AFLAP: assembly-free linkage analysis pipeline using k-mers from genome sequencing data.</title>
        <authorList>
            <person name="Fletcher K."/>
            <person name="Zhang L."/>
            <person name="Gil J."/>
            <person name="Han R."/>
            <person name="Cavanaugh K."/>
            <person name="Michelmore R."/>
        </authorList>
    </citation>
    <scope>NUCLEOTIDE SEQUENCE [LARGE SCALE GENOMIC DNA]</scope>
    <source>
        <strain evidence="2 3">SF5</strain>
    </source>
</reference>
<comment type="caution">
    <text evidence="2">The sequence shown here is derived from an EMBL/GenBank/DDBJ whole genome shotgun (WGS) entry which is preliminary data.</text>
</comment>
<keyword evidence="3" id="KW-1185">Reference proteome</keyword>
<gene>
    <name evidence="2" type="ORF">CCR75_009593</name>
</gene>
<evidence type="ECO:0000256" key="1">
    <source>
        <dbReference type="SAM" id="MobiDB-lite"/>
    </source>
</evidence>